<sequence>MKHWRLVLRVAFDSRVLEDASELKRNVAVLLRVVETYEIACLGMRMFGIDFLAEDEEFNHIMRLIRILETRYRLSLMQFSELNDTKELGMTIRIGSQSATHVA</sequence>
<dbReference type="RefSeq" id="WP_149329729.1">
    <property type="nucleotide sequence ID" value="NZ_VTPY01000007.1"/>
</dbReference>
<protein>
    <submittedName>
        <fullName evidence="1">Uncharacterized protein</fullName>
    </submittedName>
</protein>
<evidence type="ECO:0000313" key="1">
    <source>
        <dbReference type="EMBL" id="KAA0010347.1"/>
    </source>
</evidence>
<organism evidence="1 2">
    <name type="scientific">Billgrantia pellis</name>
    <dbReference type="NCBI Taxonomy" id="2606936"/>
    <lineage>
        <taxon>Bacteria</taxon>
        <taxon>Pseudomonadati</taxon>
        <taxon>Pseudomonadota</taxon>
        <taxon>Gammaproteobacteria</taxon>
        <taxon>Oceanospirillales</taxon>
        <taxon>Halomonadaceae</taxon>
        <taxon>Billgrantia</taxon>
    </lineage>
</organism>
<dbReference type="Proteomes" id="UP000486760">
    <property type="component" value="Unassembled WGS sequence"/>
</dbReference>
<accession>A0A7V7FX40</accession>
<reference evidence="1 2" key="1">
    <citation type="submission" date="2019-08" db="EMBL/GenBank/DDBJ databases">
        <title>Bioinformatics analysis of the strain L3 and L5.</title>
        <authorList>
            <person name="Li X."/>
        </authorList>
    </citation>
    <scope>NUCLEOTIDE SEQUENCE [LARGE SCALE GENOMIC DNA]</scope>
    <source>
        <strain evidence="1 2">L5</strain>
    </source>
</reference>
<comment type="caution">
    <text evidence="1">The sequence shown here is derived from an EMBL/GenBank/DDBJ whole genome shotgun (WGS) entry which is preliminary data.</text>
</comment>
<dbReference type="AlphaFoldDB" id="A0A7V7FX40"/>
<dbReference type="EMBL" id="VTPY01000007">
    <property type="protein sequence ID" value="KAA0010347.1"/>
    <property type="molecule type" value="Genomic_DNA"/>
</dbReference>
<proteinExistence type="predicted"/>
<keyword evidence="2" id="KW-1185">Reference proteome</keyword>
<name>A0A7V7FX40_9GAMM</name>
<evidence type="ECO:0000313" key="2">
    <source>
        <dbReference type="Proteomes" id="UP000486760"/>
    </source>
</evidence>
<gene>
    <name evidence="1" type="ORF">F0A17_17950</name>
</gene>